<keyword evidence="5" id="KW-1185">Reference proteome</keyword>
<evidence type="ECO:0000259" key="3">
    <source>
        <dbReference type="SMART" id="SM01119"/>
    </source>
</evidence>
<gene>
    <name evidence="4" type="ORF">GCM10022215_36200</name>
</gene>
<dbReference type="InterPro" id="IPR042208">
    <property type="entry name" value="D-ser_dehydrat-like_sf"/>
</dbReference>
<dbReference type="Pfam" id="PF14031">
    <property type="entry name" value="D-ser_dehydrat"/>
    <property type="match status" value="1"/>
</dbReference>
<evidence type="ECO:0000256" key="2">
    <source>
        <dbReference type="ARBA" id="ARBA00023239"/>
    </source>
</evidence>
<dbReference type="PANTHER" id="PTHR28004">
    <property type="entry name" value="ZGC:162816-RELATED"/>
    <property type="match status" value="1"/>
</dbReference>
<evidence type="ECO:0000256" key="1">
    <source>
        <dbReference type="ARBA" id="ARBA00005323"/>
    </source>
</evidence>
<evidence type="ECO:0000313" key="4">
    <source>
        <dbReference type="EMBL" id="GAA4126503.1"/>
    </source>
</evidence>
<dbReference type="RefSeq" id="WP_344734882.1">
    <property type="nucleotide sequence ID" value="NZ_BAAAZH010000028.1"/>
</dbReference>
<sequence>MPVATPYLRVDLERLRRNVRVVAEHAALAGIVLRPHVKTHKSVDIARLQLASGAAGITVATVAEAEVFVRGGCEDVFIAYPLWLDAARAARVRDLAEVARVAIGVDSVEGAATAGRLLGGSSVEVVVEVDSGHHRTGVLPADAGRVALAARRAGLHPRGAFTFPGHSYSPGAGSSAATAERDALEAAAASITAAGLAVEVLSGGSTPSLVAALGTSAVAASGITREMRPGVYVFGDAQQWELGVVEPGDIALTCRSTVVSHAGGRMVLDAGSKVLGADRAPYASGFGRLLTDPDARIVMLAEHHAVVETDATLPPLGSQVDVVPNHVCTAVNLADDLWVEEAGGLRPWPVSARGANH</sequence>
<dbReference type="InterPro" id="IPR029066">
    <property type="entry name" value="PLP-binding_barrel"/>
</dbReference>
<comment type="caution">
    <text evidence="4">The sequence shown here is derived from an EMBL/GenBank/DDBJ whole genome shotgun (WGS) entry which is preliminary data.</text>
</comment>
<dbReference type="SMART" id="SM01119">
    <property type="entry name" value="D-ser_dehydrat"/>
    <property type="match status" value="1"/>
</dbReference>
<dbReference type="InterPro" id="IPR001608">
    <property type="entry name" value="Ala_racemase_N"/>
</dbReference>
<reference evidence="5" key="1">
    <citation type="journal article" date="2019" name="Int. J. Syst. Evol. Microbiol.">
        <title>The Global Catalogue of Microorganisms (GCM) 10K type strain sequencing project: providing services to taxonomists for standard genome sequencing and annotation.</title>
        <authorList>
            <consortium name="The Broad Institute Genomics Platform"/>
            <consortium name="The Broad Institute Genome Sequencing Center for Infectious Disease"/>
            <person name="Wu L."/>
            <person name="Ma J."/>
        </authorList>
    </citation>
    <scope>NUCLEOTIDE SEQUENCE [LARGE SCALE GENOMIC DNA]</scope>
    <source>
        <strain evidence="5">JCM 16703</strain>
    </source>
</reference>
<feature type="domain" description="D-serine dehydratase-like" evidence="3">
    <location>
        <begin position="251"/>
        <end position="341"/>
    </location>
</feature>
<dbReference type="Proteomes" id="UP001501495">
    <property type="component" value="Unassembled WGS sequence"/>
</dbReference>
<dbReference type="SUPFAM" id="SSF51419">
    <property type="entry name" value="PLP-binding barrel"/>
    <property type="match status" value="1"/>
</dbReference>
<dbReference type="Gene3D" id="2.40.37.20">
    <property type="entry name" value="D-serine dehydratase-like domain"/>
    <property type="match status" value="1"/>
</dbReference>
<dbReference type="EMBL" id="BAAAZH010000028">
    <property type="protein sequence ID" value="GAA4126503.1"/>
    <property type="molecule type" value="Genomic_DNA"/>
</dbReference>
<dbReference type="InterPro" id="IPR051466">
    <property type="entry name" value="D-amino_acid_metab_enzyme"/>
</dbReference>
<dbReference type="Pfam" id="PF01168">
    <property type="entry name" value="Ala_racemase_N"/>
    <property type="match status" value="1"/>
</dbReference>
<proteinExistence type="inferred from homology"/>
<keyword evidence="2" id="KW-0456">Lyase</keyword>
<evidence type="ECO:0000313" key="5">
    <source>
        <dbReference type="Proteomes" id="UP001501495"/>
    </source>
</evidence>
<name>A0ABP7XX90_9ACTN</name>
<protein>
    <submittedName>
        <fullName evidence="4">D-TA family PLP-dependent enzyme</fullName>
    </submittedName>
</protein>
<comment type="similarity">
    <text evidence="1">Belongs to the DSD1 family.</text>
</comment>
<dbReference type="PANTHER" id="PTHR28004:SF2">
    <property type="entry name" value="D-SERINE DEHYDRATASE"/>
    <property type="match status" value="1"/>
</dbReference>
<dbReference type="InterPro" id="IPR026956">
    <property type="entry name" value="D-ser_dehydrat-like_dom"/>
</dbReference>
<dbReference type="Gene3D" id="3.20.20.10">
    <property type="entry name" value="Alanine racemase"/>
    <property type="match status" value="1"/>
</dbReference>
<accession>A0ABP7XX90</accession>
<organism evidence="4 5">
    <name type="scientific">Nocardioides fonticola</name>
    <dbReference type="NCBI Taxonomy" id="450363"/>
    <lineage>
        <taxon>Bacteria</taxon>
        <taxon>Bacillati</taxon>
        <taxon>Actinomycetota</taxon>
        <taxon>Actinomycetes</taxon>
        <taxon>Propionibacteriales</taxon>
        <taxon>Nocardioidaceae</taxon>
        <taxon>Nocardioides</taxon>
    </lineage>
</organism>